<gene>
    <name evidence="1" type="ORF">PLAN_MP30081</name>
</gene>
<keyword evidence="2" id="KW-1185">Reference proteome</keyword>
<dbReference type="Proteomes" id="UP000196521">
    <property type="component" value="Unassembled WGS sequence"/>
</dbReference>
<organism evidence="1 2">
    <name type="scientific">Planktothrix rubescens CCAP 1459/22</name>
    <dbReference type="NCBI Taxonomy" id="329571"/>
    <lineage>
        <taxon>Bacteria</taxon>
        <taxon>Bacillati</taxon>
        <taxon>Cyanobacteriota</taxon>
        <taxon>Cyanophyceae</taxon>
        <taxon>Oscillatoriophycideae</taxon>
        <taxon>Oscillatoriales</taxon>
        <taxon>Microcoleaceae</taxon>
        <taxon>Planktothrix</taxon>
    </lineage>
</organism>
<evidence type="ECO:0000313" key="2">
    <source>
        <dbReference type="Proteomes" id="UP000196521"/>
    </source>
</evidence>
<sequence length="263" mass="30595">MSESAKPGSIVICRQRQWVVLPSDNSEVVRLQPLNGNEEQILVFNIYDKLKGIEVMLRKILVFLVFFTVIFSTVFCEYSSAKSSELNDCNYRDKNNYEFSSLEQSDYYVIREILSVSDLANDSTDQLKILSSTPLGLVTKIAANVTKGVIYIEDWTHTDKEIEQRINQVLSSPKLTNIAHDSELYEKFEQYVKTSLREWIPDRDYPGIGYLPKKFLYDQCLGEQDITKYWPEATKRQQAEYIAVNFDELVLNYELFWNNLNSN</sequence>
<proteinExistence type="predicted"/>
<dbReference type="RefSeq" id="WP_026798356.1">
    <property type="nucleotide sequence ID" value="NZ_CZCZ02000002.1"/>
</dbReference>
<name>A0A6J7ZEP0_PLARU</name>
<dbReference type="AlphaFoldDB" id="A0A6J7ZEP0"/>
<dbReference type="EMBL" id="CZCZ02000002">
    <property type="protein sequence ID" value="CAC5339805.1"/>
    <property type="molecule type" value="Genomic_DNA"/>
</dbReference>
<protein>
    <submittedName>
        <fullName evidence="1">Uncharacterized protein</fullName>
    </submittedName>
</protein>
<evidence type="ECO:0000313" key="1">
    <source>
        <dbReference type="EMBL" id="CAC5339805.1"/>
    </source>
</evidence>
<comment type="caution">
    <text evidence="1">The sequence shown here is derived from an EMBL/GenBank/DDBJ whole genome shotgun (WGS) entry which is preliminary data.</text>
</comment>
<accession>A0A6J7ZEP0</accession>
<reference evidence="1" key="1">
    <citation type="submission" date="2020-05" db="EMBL/GenBank/DDBJ databases">
        <authorList>
            <consortium name="Genoscope - CEA"/>
            <person name="William W."/>
        </authorList>
    </citation>
    <scope>NUCLEOTIDE SEQUENCE [LARGE SCALE GENOMIC DNA]</scope>
    <source>
        <strain evidence="1">PCC 7821</strain>
    </source>
</reference>